<evidence type="ECO:0000259" key="7">
    <source>
        <dbReference type="PROSITE" id="PS51081"/>
    </source>
</evidence>
<evidence type="ECO:0000256" key="1">
    <source>
        <dbReference type="ARBA" id="ARBA00022723"/>
    </source>
</evidence>
<sequence length="342" mass="38759">MSNSDSSKQTGEAQQEERNRKRKDPDGAATSVTMELEVLDCPICYGPLQPPIFQIIVWGKYFFFPIGLLTRFSLRGKAKRKAEKGSQTYTTSTKLAVPRPLCAVGHLICSSCRGKLQKPKKCHHCSCESSYNRCHGVEKIIESIQVPCSNTRYGCSMKTSYYEREDHETKCQYAPCFCPDTGCSFSASTGLLQEHFTTEHHWPSTKCKYGWCFYADVKEGVHVISSEDEQLFLLNIASEPFGCVISVFCVQPHDTEPKSRCAVTFSFWKNNSYHSQSSEFQVPSTTLSDGLPREPFLFILPRFYMEEDSRICITMKKDSAFQREETDTSGADYSSFFSLGKK</sequence>
<dbReference type="Pfam" id="PF21361">
    <property type="entry name" value="Sina_ZnF"/>
    <property type="match status" value="1"/>
</dbReference>
<dbReference type="SUPFAM" id="SSF49599">
    <property type="entry name" value="TRAF domain-like"/>
    <property type="match status" value="1"/>
</dbReference>
<dbReference type="InterPro" id="IPR013010">
    <property type="entry name" value="Znf_SIAH"/>
</dbReference>
<dbReference type="PROSITE" id="PS51081">
    <property type="entry name" value="ZF_SIAH"/>
    <property type="match status" value="1"/>
</dbReference>
<evidence type="ECO:0000313" key="8">
    <source>
        <dbReference type="EMBL" id="KAG0536805.1"/>
    </source>
</evidence>
<reference evidence="8" key="1">
    <citation type="journal article" date="2019" name="BMC Genomics">
        <title>A new reference genome for Sorghum bicolor reveals high levels of sequence similarity between sweet and grain genotypes: implications for the genetics of sugar metabolism.</title>
        <authorList>
            <person name="Cooper E.A."/>
            <person name="Brenton Z.W."/>
            <person name="Flinn B.S."/>
            <person name="Jenkins J."/>
            <person name="Shu S."/>
            <person name="Flowers D."/>
            <person name="Luo F."/>
            <person name="Wang Y."/>
            <person name="Xia P."/>
            <person name="Barry K."/>
            <person name="Daum C."/>
            <person name="Lipzen A."/>
            <person name="Yoshinaga Y."/>
            <person name="Schmutz J."/>
            <person name="Saski C."/>
            <person name="Vermerris W."/>
            <person name="Kresovich S."/>
        </authorList>
    </citation>
    <scope>NUCLEOTIDE SEQUENCE</scope>
</reference>
<keyword evidence="3" id="KW-0862">Zinc</keyword>
<reference evidence="8" key="2">
    <citation type="submission" date="2020-10" db="EMBL/GenBank/DDBJ databases">
        <authorList>
            <person name="Cooper E.A."/>
            <person name="Brenton Z.W."/>
            <person name="Flinn B.S."/>
            <person name="Jenkins J."/>
            <person name="Shu S."/>
            <person name="Flowers D."/>
            <person name="Luo F."/>
            <person name="Wang Y."/>
            <person name="Xia P."/>
            <person name="Barry K."/>
            <person name="Daum C."/>
            <person name="Lipzen A."/>
            <person name="Yoshinaga Y."/>
            <person name="Schmutz J."/>
            <person name="Saski C."/>
            <person name="Vermerris W."/>
            <person name="Kresovich S."/>
        </authorList>
    </citation>
    <scope>NUCLEOTIDE SEQUENCE</scope>
</reference>
<organism evidence="8 9">
    <name type="scientific">Sorghum bicolor</name>
    <name type="common">Sorghum</name>
    <name type="synonym">Sorghum vulgare</name>
    <dbReference type="NCBI Taxonomy" id="4558"/>
    <lineage>
        <taxon>Eukaryota</taxon>
        <taxon>Viridiplantae</taxon>
        <taxon>Streptophyta</taxon>
        <taxon>Embryophyta</taxon>
        <taxon>Tracheophyta</taxon>
        <taxon>Spermatophyta</taxon>
        <taxon>Magnoliopsida</taxon>
        <taxon>Liliopsida</taxon>
        <taxon>Poales</taxon>
        <taxon>Poaceae</taxon>
        <taxon>PACMAD clade</taxon>
        <taxon>Panicoideae</taxon>
        <taxon>Andropogonodae</taxon>
        <taxon>Andropogoneae</taxon>
        <taxon>Sorghinae</taxon>
        <taxon>Sorghum</taxon>
    </lineage>
</organism>
<keyword evidence="2 4" id="KW-0863">Zinc-finger</keyword>
<comment type="caution">
    <text evidence="8">The sequence shown here is derived from an EMBL/GenBank/DDBJ whole genome shotgun (WGS) entry which is preliminary data.</text>
</comment>
<evidence type="ECO:0000313" key="9">
    <source>
        <dbReference type="Proteomes" id="UP000807115"/>
    </source>
</evidence>
<dbReference type="AlphaFoldDB" id="A0A921RD20"/>
<dbReference type="PANTHER" id="PTHR10315:SF165">
    <property type="entry name" value="RING-TYPE E3 UBIQUITIN TRANSFERASE"/>
    <property type="match status" value="1"/>
</dbReference>
<keyword evidence="6" id="KW-0472">Membrane</keyword>
<accession>A0A921RD20</accession>
<keyword evidence="1" id="KW-0479">Metal-binding</keyword>
<feature type="transmembrane region" description="Helical" evidence="6">
    <location>
        <begin position="55"/>
        <end position="74"/>
    </location>
</feature>
<evidence type="ECO:0000256" key="2">
    <source>
        <dbReference type="ARBA" id="ARBA00022771"/>
    </source>
</evidence>
<evidence type="ECO:0000256" key="5">
    <source>
        <dbReference type="SAM" id="MobiDB-lite"/>
    </source>
</evidence>
<evidence type="ECO:0000256" key="3">
    <source>
        <dbReference type="ARBA" id="ARBA00022833"/>
    </source>
</evidence>
<name>A0A921RD20_SORBI</name>
<dbReference type="Proteomes" id="UP000807115">
    <property type="component" value="Chromosome 3"/>
</dbReference>
<evidence type="ECO:0000256" key="4">
    <source>
        <dbReference type="PROSITE-ProRule" id="PRU00455"/>
    </source>
</evidence>
<feature type="region of interest" description="Disordered" evidence="5">
    <location>
        <begin position="1"/>
        <end position="28"/>
    </location>
</feature>
<feature type="compositionally biased region" description="Basic and acidic residues" evidence="5">
    <location>
        <begin position="15"/>
        <end position="26"/>
    </location>
</feature>
<dbReference type="Gene3D" id="3.30.40.10">
    <property type="entry name" value="Zinc/RING finger domain, C3HC4 (zinc finger)"/>
    <property type="match status" value="1"/>
</dbReference>
<evidence type="ECO:0000256" key="6">
    <source>
        <dbReference type="SAM" id="Phobius"/>
    </source>
</evidence>
<feature type="domain" description="SIAH-type" evidence="7">
    <location>
        <begin position="143"/>
        <end position="201"/>
    </location>
</feature>
<dbReference type="EMBL" id="CM027682">
    <property type="protein sequence ID" value="KAG0536805.1"/>
    <property type="molecule type" value="Genomic_DNA"/>
</dbReference>
<feature type="compositionally biased region" description="Polar residues" evidence="5">
    <location>
        <begin position="1"/>
        <end position="13"/>
    </location>
</feature>
<proteinExistence type="predicted"/>
<dbReference type="PANTHER" id="PTHR10315">
    <property type="entry name" value="E3 UBIQUITIN PROTEIN LIGASE SIAH"/>
    <property type="match status" value="1"/>
</dbReference>
<protein>
    <recommendedName>
        <fullName evidence="7">SIAH-type domain-containing protein</fullName>
    </recommendedName>
</protein>
<dbReference type="GO" id="GO:0008270">
    <property type="term" value="F:zinc ion binding"/>
    <property type="evidence" value="ECO:0007669"/>
    <property type="project" value="UniProtKB-KW"/>
</dbReference>
<keyword evidence="6" id="KW-0812">Transmembrane</keyword>
<gene>
    <name evidence="8" type="ORF">BDA96_03G094400</name>
</gene>
<keyword evidence="6" id="KW-1133">Transmembrane helix</keyword>
<dbReference type="InterPro" id="IPR052088">
    <property type="entry name" value="E3_ubiquitin-ligase_SINA"/>
</dbReference>
<dbReference type="InterPro" id="IPR013083">
    <property type="entry name" value="Znf_RING/FYVE/PHD"/>
</dbReference>